<organism evidence="2 3">
    <name type="scientific">Saponaria officinalis</name>
    <name type="common">Common soapwort</name>
    <name type="synonym">Lychnis saponaria</name>
    <dbReference type="NCBI Taxonomy" id="3572"/>
    <lineage>
        <taxon>Eukaryota</taxon>
        <taxon>Viridiplantae</taxon>
        <taxon>Streptophyta</taxon>
        <taxon>Embryophyta</taxon>
        <taxon>Tracheophyta</taxon>
        <taxon>Spermatophyta</taxon>
        <taxon>Magnoliopsida</taxon>
        <taxon>eudicotyledons</taxon>
        <taxon>Gunneridae</taxon>
        <taxon>Pentapetalae</taxon>
        <taxon>Caryophyllales</taxon>
        <taxon>Caryophyllaceae</taxon>
        <taxon>Caryophylleae</taxon>
        <taxon>Saponaria</taxon>
    </lineage>
</organism>
<feature type="compositionally biased region" description="Basic and acidic residues" evidence="1">
    <location>
        <begin position="1"/>
        <end position="14"/>
    </location>
</feature>
<feature type="region of interest" description="Disordered" evidence="1">
    <location>
        <begin position="1"/>
        <end position="23"/>
    </location>
</feature>
<dbReference type="AlphaFoldDB" id="A0AAW1HJ57"/>
<dbReference type="PANTHER" id="PTHR34539:SF3">
    <property type="entry name" value="NAC DOMAIN-CONTAINING PROTEIN"/>
    <property type="match status" value="1"/>
</dbReference>
<dbReference type="Proteomes" id="UP001443914">
    <property type="component" value="Unassembled WGS sequence"/>
</dbReference>
<evidence type="ECO:0000256" key="1">
    <source>
        <dbReference type="SAM" id="MobiDB-lite"/>
    </source>
</evidence>
<reference evidence="2" key="1">
    <citation type="submission" date="2024-03" db="EMBL/GenBank/DDBJ databases">
        <title>WGS assembly of Saponaria officinalis var. Norfolk2.</title>
        <authorList>
            <person name="Jenkins J."/>
            <person name="Shu S."/>
            <person name="Grimwood J."/>
            <person name="Barry K."/>
            <person name="Goodstein D."/>
            <person name="Schmutz J."/>
            <person name="Leebens-Mack J."/>
            <person name="Osbourn A."/>
        </authorList>
    </citation>
    <scope>NUCLEOTIDE SEQUENCE [LARGE SCALE GENOMIC DNA]</scope>
    <source>
        <strain evidence="2">JIC</strain>
    </source>
</reference>
<dbReference type="EMBL" id="JBDFQZ010000011">
    <property type="protein sequence ID" value="KAK9675844.1"/>
    <property type="molecule type" value="Genomic_DNA"/>
</dbReference>
<protein>
    <submittedName>
        <fullName evidence="2">Uncharacterized protein</fullName>
    </submittedName>
</protein>
<name>A0AAW1HJ57_SAPOF</name>
<proteinExistence type="predicted"/>
<feature type="region of interest" description="Disordered" evidence="1">
    <location>
        <begin position="61"/>
        <end position="88"/>
    </location>
</feature>
<dbReference type="PANTHER" id="PTHR34539">
    <property type="entry name" value="T6J4.11 PROTEIN"/>
    <property type="match status" value="1"/>
</dbReference>
<keyword evidence="3" id="KW-1185">Reference proteome</keyword>
<gene>
    <name evidence="2" type="ORF">RND81_11G035600</name>
</gene>
<comment type="caution">
    <text evidence="2">The sequence shown here is derived from an EMBL/GenBank/DDBJ whole genome shotgun (WGS) entry which is preliminary data.</text>
</comment>
<evidence type="ECO:0000313" key="3">
    <source>
        <dbReference type="Proteomes" id="UP001443914"/>
    </source>
</evidence>
<sequence length="177" mass="19839">MEEISSLKRVREGETLENEEEMIKRQKSYKDIITLLEEDGDEPNDDLSSLISTLQEEIISSTSGSDPICAGSTEPDPVHYESGSGGEEGVEEVMRHLLEASDDELGIPNTFHDDNNKNNGQEMDGFDEVVGHVDGGDLLFAVGEGLWEFEDHEANNYYEYNDLLQSEIFMGRWSGEK</sequence>
<accession>A0AAW1HJ57</accession>
<evidence type="ECO:0000313" key="2">
    <source>
        <dbReference type="EMBL" id="KAK9675844.1"/>
    </source>
</evidence>